<dbReference type="Gene3D" id="3.40.1190.20">
    <property type="match status" value="1"/>
</dbReference>
<keyword evidence="4 10" id="KW-0808">Transferase</keyword>
<dbReference type="Pfam" id="PF00294">
    <property type="entry name" value="PfkB"/>
    <property type="match status" value="1"/>
</dbReference>
<feature type="active site" description="Proton acceptor" evidence="9">
    <location>
        <position position="318"/>
    </location>
</feature>
<dbReference type="PANTHER" id="PTHR45769">
    <property type="entry name" value="ADENOSINE KINASE"/>
    <property type="match status" value="1"/>
</dbReference>
<evidence type="ECO:0000256" key="1">
    <source>
        <dbReference type="ARBA" id="ARBA00004801"/>
    </source>
</evidence>
<keyword evidence="5 10" id="KW-0660">Purine salvage</keyword>
<evidence type="ECO:0000256" key="9">
    <source>
        <dbReference type="PIRSR" id="PIRSR601805-1"/>
    </source>
</evidence>
<dbReference type="InterPro" id="IPR011611">
    <property type="entry name" value="PfkB_dom"/>
</dbReference>
<organism evidence="12 13">
    <name type="scientific">Dufourea novaeangliae</name>
    <name type="common">Sweat bee</name>
    <dbReference type="NCBI Taxonomy" id="178035"/>
    <lineage>
        <taxon>Eukaryota</taxon>
        <taxon>Metazoa</taxon>
        <taxon>Ecdysozoa</taxon>
        <taxon>Arthropoda</taxon>
        <taxon>Hexapoda</taxon>
        <taxon>Insecta</taxon>
        <taxon>Pterygota</taxon>
        <taxon>Neoptera</taxon>
        <taxon>Endopterygota</taxon>
        <taxon>Hymenoptera</taxon>
        <taxon>Apocrita</taxon>
        <taxon>Aculeata</taxon>
        <taxon>Apoidea</taxon>
        <taxon>Anthophila</taxon>
        <taxon>Halictidae</taxon>
        <taxon>Rophitinae</taxon>
        <taxon>Dufourea</taxon>
    </lineage>
</organism>
<dbReference type="InterPro" id="IPR002173">
    <property type="entry name" value="Carboh/pur_kinase_PfkB_CS"/>
</dbReference>
<dbReference type="GO" id="GO:0005524">
    <property type="term" value="F:ATP binding"/>
    <property type="evidence" value="ECO:0007669"/>
    <property type="project" value="UniProtKB-UniRule"/>
</dbReference>
<keyword evidence="8 10" id="KW-0067">ATP-binding</keyword>
<evidence type="ECO:0000256" key="4">
    <source>
        <dbReference type="ARBA" id="ARBA00022679"/>
    </source>
</evidence>
<protein>
    <recommendedName>
        <fullName evidence="3 10">Adenosine kinase</fullName>
        <shortName evidence="10">AK</shortName>
        <ecNumber evidence="3 10">2.7.1.20</ecNumber>
    </recommendedName>
    <alternativeName>
        <fullName evidence="10">Adenosine 5'-phosphotransferase</fullName>
    </alternativeName>
</protein>
<evidence type="ECO:0000256" key="8">
    <source>
        <dbReference type="ARBA" id="ARBA00022840"/>
    </source>
</evidence>
<comment type="pathway">
    <text evidence="1 10">Purine metabolism; AMP biosynthesis via salvage pathway; AMP from adenosine: step 1/1.</text>
</comment>
<gene>
    <name evidence="12" type="ORF">WN55_01087</name>
</gene>
<comment type="subunit">
    <text evidence="10">Monomer.</text>
</comment>
<dbReference type="GO" id="GO:0006166">
    <property type="term" value="P:purine ribonucleoside salvage"/>
    <property type="evidence" value="ECO:0007669"/>
    <property type="project" value="UniProtKB-KW"/>
</dbReference>
<feature type="non-terminal residue" evidence="12">
    <location>
        <position position="1"/>
    </location>
</feature>
<dbReference type="GO" id="GO:0044209">
    <property type="term" value="P:AMP salvage"/>
    <property type="evidence" value="ECO:0007669"/>
    <property type="project" value="UniProtKB-UniRule"/>
</dbReference>
<comment type="catalytic activity">
    <reaction evidence="10">
        <text>adenosine + ATP = AMP + ADP + H(+)</text>
        <dbReference type="Rhea" id="RHEA:20824"/>
        <dbReference type="ChEBI" id="CHEBI:15378"/>
        <dbReference type="ChEBI" id="CHEBI:16335"/>
        <dbReference type="ChEBI" id="CHEBI:30616"/>
        <dbReference type="ChEBI" id="CHEBI:456215"/>
        <dbReference type="ChEBI" id="CHEBI:456216"/>
        <dbReference type="EC" id="2.7.1.20"/>
    </reaction>
</comment>
<accession>A0A154PF85</accession>
<evidence type="ECO:0000256" key="3">
    <source>
        <dbReference type="ARBA" id="ARBA00012119"/>
    </source>
</evidence>
<evidence type="ECO:0000256" key="6">
    <source>
        <dbReference type="ARBA" id="ARBA00022741"/>
    </source>
</evidence>
<feature type="domain" description="Carbohydrate kinase PfkB" evidence="11">
    <location>
        <begin position="57"/>
        <end position="357"/>
    </location>
</feature>
<dbReference type="GO" id="GO:0005829">
    <property type="term" value="C:cytosol"/>
    <property type="evidence" value="ECO:0007669"/>
    <property type="project" value="TreeGrafter"/>
</dbReference>
<evidence type="ECO:0000256" key="2">
    <source>
        <dbReference type="ARBA" id="ARBA00010688"/>
    </source>
</evidence>
<evidence type="ECO:0000313" key="13">
    <source>
        <dbReference type="Proteomes" id="UP000076502"/>
    </source>
</evidence>
<keyword evidence="10" id="KW-0460">Magnesium</keyword>
<dbReference type="InterPro" id="IPR001805">
    <property type="entry name" value="Adenokinase"/>
</dbReference>
<dbReference type="EMBL" id="KQ434886">
    <property type="protein sequence ID" value="KZC10104.1"/>
    <property type="molecule type" value="Genomic_DNA"/>
</dbReference>
<keyword evidence="6 10" id="KW-0547">Nucleotide-binding</keyword>
<dbReference type="PANTHER" id="PTHR45769:SF3">
    <property type="entry name" value="ADENOSINE KINASE"/>
    <property type="match status" value="1"/>
</dbReference>
<dbReference type="GO" id="GO:0006144">
    <property type="term" value="P:purine nucleobase metabolic process"/>
    <property type="evidence" value="ECO:0007669"/>
    <property type="project" value="TreeGrafter"/>
</dbReference>
<evidence type="ECO:0000256" key="7">
    <source>
        <dbReference type="ARBA" id="ARBA00022777"/>
    </source>
</evidence>
<dbReference type="AlphaFoldDB" id="A0A154PF85"/>
<dbReference type="CDD" id="cd01168">
    <property type="entry name" value="adenosine_kinase"/>
    <property type="match status" value="1"/>
</dbReference>
<keyword evidence="7 10" id="KW-0418">Kinase</keyword>
<dbReference type="GO" id="GO:0005634">
    <property type="term" value="C:nucleus"/>
    <property type="evidence" value="ECO:0007669"/>
    <property type="project" value="UniProtKB-SubCell"/>
</dbReference>
<dbReference type="GO" id="GO:0004001">
    <property type="term" value="F:adenosine kinase activity"/>
    <property type="evidence" value="ECO:0007669"/>
    <property type="project" value="UniProtKB-UniRule"/>
</dbReference>
<dbReference type="Proteomes" id="UP000076502">
    <property type="component" value="Unassembled WGS sequence"/>
</dbReference>
<evidence type="ECO:0000256" key="10">
    <source>
        <dbReference type="RuleBase" id="RU368116"/>
    </source>
</evidence>
<feature type="non-terminal residue" evidence="12">
    <location>
        <position position="365"/>
    </location>
</feature>
<name>A0A154PF85_DUFNO</name>
<comment type="subcellular location">
    <subcellularLocation>
        <location evidence="10">Nucleus</location>
    </subcellularLocation>
</comment>
<keyword evidence="10" id="KW-0539">Nucleus</keyword>
<keyword evidence="13" id="KW-1185">Reference proteome</keyword>
<sequence>PLRPTSLNLNMPTVIAFGNPLLDIYVHLKDKEFLNKHGLAENGEIELPFKKIEEIWTDLKLGQQRRFNVGGSAQNSMRILQWLFDNTLKNQSCIYCGCRGKDPKGAKLNILAESAGVDCRYAFHPWLPTGQRITFIYESSRSLVANIGAAGVYTLDDFKKINLPLDTIKIIYIEGFFIMHSFPVAKELIRIAEGNNIILAFNLNGVYMFKDHQAAICQMVGHANIVFGNAREMEALAQSLNITYDDVTDIPFLLNSMKRITVNASSIPNDNWLHHGRIFVMSQGDSAPAITVWGNGQSVQVHPIKPRDPIVDTTGAGDSLVAGFLAGVSAQWKPQCCLEFGCRVASFLVTKLGVTLPAKVPTDLL</sequence>
<dbReference type="EC" id="2.7.1.20" evidence="3 10"/>
<dbReference type="OrthoDB" id="432447at2759"/>
<comment type="similarity">
    <text evidence="2 10">Belongs to the carbohydrate kinase PfkB family.</text>
</comment>
<evidence type="ECO:0000259" key="11">
    <source>
        <dbReference type="Pfam" id="PF00294"/>
    </source>
</evidence>
<evidence type="ECO:0000313" key="12">
    <source>
        <dbReference type="EMBL" id="KZC10104.1"/>
    </source>
</evidence>
<dbReference type="SUPFAM" id="SSF53613">
    <property type="entry name" value="Ribokinase-like"/>
    <property type="match status" value="1"/>
</dbReference>
<dbReference type="InterPro" id="IPR029056">
    <property type="entry name" value="Ribokinase-like"/>
</dbReference>
<comment type="function">
    <text evidence="10">ATP dependent phosphorylation of adenosine and other related nucleoside analogs to monophosphate derivatives.</text>
</comment>
<comment type="cofactor">
    <cofactor evidence="10">
        <name>Mg(2+)</name>
        <dbReference type="ChEBI" id="CHEBI:18420"/>
    </cofactor>
    <text evidence="10">Binds 3 Mg(2+) ions per subunit.</text>
</comment>
<dbReference type="STRING" id="178035.A0A154PF85"/>
<proteinExistence type="inferred from homology"/>
<dbReference type="UniPathway" id="UPA00588">
    <property type="reaction ID" value="UER00659"/>
</dbReference>
<evidence type="ECO:0000256" key="5">
    <source>
        <dbReference type="ARBA" id="ARBA00022726"/>
    </source>
</evidence>
<dbReference type="Gene3D" id="3.30.1110.10">
    <property type="match status" value="1"/>
</dbReference>
<dbReference type="PROSITE" id="PS00584">
    <property type="entry name" value="PFKB_KINASES_2"/>
    <property type="match status" value="1"/>
</dbReference>
<reference evidence="12 13" key="1">
    <citation type="submission" date="2015-07" db="EMBL/GenBank/DDBJ databases">
        <title>The genome of Dufourea novaeangliae.</title>
        <authorList>
            <person name="Pan H."/>
            <person name="Kapheim K."/>
        </authorList>
    </citation>
    <scope>NUCLEOTIDE SEQUENCE [LARGE SCALE GENOMIC DNA]</scope>
    <source>
        <strain evidence="12">0120121106</strain>
        <tissue evidence="12">Whole body</tissue>
    </source>
</reference>